<dbReference type="PATRIC" id="fig|1304284.3.peg.1794"/>
<dbReference type="PANTHER" id="PTHR21294">
    <property type="entry name" value="ELECTRON TRANSFER FLAVOPROTEIN BETA-SUBUNIT"/>
    <property type="match status" value="1"/>
</dbReference>
<organism evidence="3 4">
    <name type="scientific">Caldisalinibacter kiritimatiensis</name>
    <dbReference type="NCBI Taxonomy" id="1304284"/>
    <lineage>
        <taxon>Bacteria</taxon>
        <taxon>Bacillati</taxon>
        <taxon>Bacillota</taxon>
        <taxon>Tissierellia</taxon>
        <taxon>Tissierellales</taxon>
        <taxon>Thermohalobacteraceae</taxon>
        <taxon>Caldisalinibacter</taxon>
    </lineage>
</organism>
<dbReference type="PANTHER" id="PTHR21294:SF17">
    <property type="entry name" value="PROTEIN FIXA"/>
    <property type="match status" value="1"/>
</dbReference>
<dbReference type="RefSeq" id="WP_006314537.1">
    <property type="nucleotide sequence ID" value="NZ_ARZA01000203.1"/>
</dbReference>
<feature type="domain" description="Electron transfer flavoprotein alpha/beta-subunit N-terminal" evidence="2">
    <location>
        <begin position="22"/>
        <end position="214"/>
    </location>
</feature>
<dbReference type="SUPFAM" id="SSF52402">
    <property type="entry name" value="Adenine nucleotide alpha hydrolases-like"/>
    <property type="match status" value="1"/>
</dbReference>
<dbReference type="SMART" id="SM00893">
    <property type="entry name" value="ETF"/>
    <property type="match status" value="1"/>
</dbReference>
<dbReference type="AlphaFoldDB" id="R1CN88"/>
<dbReference type="GO" id="GO:0009055">
    <property type="term" value="F:electron transfer activity"/>
    <property type="evidence" value="ECO:0007669"/>
    <property type="project" value="InterPro"/>
</dbReference>
<dbReference type="OrthoDB" id="9804960at2"/>
<evidence type="ECO:0000313" key="4">
    <source>
        <dbReference type="Proteomes" id="UP000013378"/>
    </source>
</evidence>
<name>R1CN88_9FIRM</name>
<dbReference type="Proteomes" id="UP000013378">
    <property type="component" value="Unassembled WGS sequence"/>
</dbReference>
<dbReference type="InterPro" id="IPR012255">
    <property type="entry name" value="ETF_b"/>
</dbReference>
<evidence type="ECO:0000259" key="2">
    <source>
        <dbReference type="SMART" id="SM00893"/>
    </source>
</evidence>
<dbReference type="eggNOG" id="COG2086">
    <property type="taxonomic scope" value="Bacteria"/>
</dbReference>
<sequence length="263" mass="28808">MNIIVCVKQVPDTNEVRIDPKKGTLIREGVPSIINPDDKNALEEALRLKDKYDDVKVTVLSMGPPQADEALREALAIGADEAILLSDRAFAGADTWATSTTLASAIRKIGDFDIIFCGRQAIDGDTAQVGPQIAEHLGIPQITYVEELELEDDKVRAHRAVEDGYYNIEAKLPVLLTAIGELNEPRYPNIKGIYEAYGEKEVKVWGVDDIDVDRTQIGLDGSPTQVKKSFTPPAKHGTCEMLEGTTKEAVAKLIARLKEKQAI</sequence>
<evidence type="ECO:0000313" key="3">
    <source>
        <dbReference type="EMBL" id="EOD00176.1"/>
    </source>
</evidence>
<dbReference type="STRING" id="1304284.L21TH_1827"/>
<dbReference type="InterPro" id="IPR014730">
    <property type="entry name" value="ETF_a/b_N"/>
</dbReference>
<accession>R1CN88</accession>
<keyword evidence="4" id="KW-1185">Reference proteome</keyword>
<dbReference type="InterPro" id="IPR014729">
    <property type="entry name" value="Rossmann-like_a/b/a_fold"/>
</dbReference>
<gene>
    <name evidence="3" type="ORF">L21TH_1827</name>
</gene>
<protein>
    <recommendedName>
        <fullName evidence="1">Electron transfer flavoprotein small subunit</fullName>
    </recommendedName>
</protein>
<evidence type="ECO:0000256" key="1">
    <source>
        <dbReference type="ARBA" id="ARBA00042002"/>
    </source>
</evidence>
<dbReference type="Gene3D" id="3.40.50.620">
    <property type="entry name" value="HUPs"/>
    <property type="match status" value="1"/>
</dbReference>
<dbReference type="CDD" id="cd01714">
    <property type="entry name" value="ETF_beta"/>
    <property type="match status" value="1"/>
</dbReference>
<dbReference type="InterPro" id="IPR033948">
    <property type="entry name" value="ETF_beta_N"/>
</dbReference>
<proteinExistence type="predicted"/>
<dbReference type="Pfam" id="PF01012">
    <property type="entry name" value="ETF"/>
    <property type="match status" value="1"/>
</dbReference>
<reference evidence="3 4" key="1">
    <citation type="journal article" date="2015" name="Geomicrobiol. J.">
        <title>Caldisalinibacter kiritimatiensis gen. nov., sp. nov., a moderately thermohalophilic thiosulfate-reducing bacterium from a hypersaline microbial mat.</title>
        <authorList>
            <person name="Ben Hania W."/>
            <person name="Joseph M."/>
            <person name="Fiebig A."/>
            <person name="Bunk B."/>
            <person name="Klenk H.-P."/>
            <person name="Fardeau M.-L."/>
            <person name="Spring S."/>
        </authorList>
    </citation>
    <scope>NUCLEOTIDE SEQUENCE [LARGE SCALE GENOMIC DNA]</scope>
    <source>
        <strain evidence="3 4">L21-TH-D2</strain>
    </source>
</reference>
<dbReference type="PIRSF" id="PIRSF000090">
    <property type="entry name" value="Beta-ETF"/>
    <property type="match status" value="1"/>
</dbReference>
<dbReference type="EMBL" id="ARZA01000203">
    <property type="protein sequence ID" value="EOD00176.1"/>
    <property type="molecule type" value="Genomic_DNA"/>
</dbReference>
<comment type="caution">
    <text evidence="3">The sequence shown here is derived from an EMBL/GenBank/DDBJ whole genome shotgun (WGS) entry which is preliminary data.</text>
</comment>